<dbReference type="Gene3D" id="3.40.390.10">
    <property type="entry name" value="Collagenase (Catalytic Domain)"/>
    <property type="match status" value="1"/>
</dbReference>
<dbReference type="OrthoDB" id="10035764at2759"/>
<comment type="caution">
    <text evidence="1">Lacks conserved residue(s) required for the propagation of feature annotation.</text>
</comment>
<dbReference type="GO" id="GO:0007229">
    <property type="term" value="P:integrin-mediated signaling pathway"/>
    <property type="evidence" value="ECO:0007669"/>
    <property type="project" value="UniProtKB-KW"/>
</dbReference>
<feature type="compositionally biased region" description="Basic and acidic residues" evidence="2">
    <location>
        <begin position="182"/>
        <end position="194"/>
    </location>
</feature>
<dbReference type="InterPro" id="IPR024079">
    <property type="entry name" value="MetalloPept_cat_dom_sf"/>
</dbReference>
<dbReference type="GO" id="GO:0030198">
    <property type="term" value="P:extracellular matrix organization"/>
    <property type="evidence" value="ECO:0007669"/>
    <property type="project" value="TreeGrafter"/>
</dbReference>
<feature type="domain" description="Peptidase M12B" evidence="3">
    <location>
        <begin position="271"/>
        <end position="488"/>
    </location>
</feature>
<organism evidence="4 5">
    <name type="scientific">Penaeus vannamei</name>
    <name type="common">Whiteleg shrimp</name>
    <name type="synonym">Litopenaeus vannamei</name>
    <dbReference type="NCBI Taxonomy" id="6689"/>
    <lineage>
        <taxon>Eukaryota</taxon>
        <taxon>Metazoa</taxon>
        <taxon>Ecdysozoa</taxon>
        <taxon>Arthropoda</taxon>
        <taxon>Crustacea</taxon>
        <taxon>Multicrustacea</taxon>
        <taxon>Malacostraca</taxon>
        <taxon>Eumalacostraca</taxon>
        <taxon>Eucarida</taxon>
        <taxon>Decapoda</taxon>
        <taxon>Dendrobranchiata</taxon>
        <taxon>Penaeoidea</taxon>
        <taxon>Penaeidae</taxon>
        <taxon>Penaeus</taxon>
    </lineage>
</organism>
<feature type="compositionally biased region" description="Pro residues" evidence="2">
    <location>
        <begin position="702"/>
        <end position="711"/>
    </location>
</feature>
<feature type="binding site" evidence="1">
    <location>
        <position position="427"/>
    </location>
    <ligand>
        <name>Zn(2+)</name>
        <dbReference type="ChEBI" id="CHEBI:29105"/>
        <note>catalytic</note>
    </ligand>
</feature>
<feature type="binding site" evidence="1">
    <location>
        <position position="437"/>
    </location>
    <ligand>
        <name>Zn(2+)</name>
        <dbReference type="ChEBI" id="CHEBI:29105"/>
        <note>catalytic</note>
    </ligand>
</feature>
<dbReference type="InterPro" id="IPR050439">
    <property type="entry name" value="ADAMTS_ADAMTS-like"/>
</dbReference>
<feature type="region of interest" description="Disordered" evidence="2">
    <location>
        <begin position="182"/>
        <end position="224"/>
    </location>
</feature>
<dbReference type="Pfam" id="PF01421">
    <property type="entry name" value="Reprolysin"/>
    <property type="match status" value="1"/>
</dbReference>
<dbReference type="Proteomes" id="UP000283509">
    <property type="component" value="Unassembled WGS sequence"/>
</dbReference>
<dbReference type="PANTHER" id="PTHR13723">
    <property type="entry name" value="ADAMTS A DISINTEGRIN AND METALLOPROTEASE WITH THROMBOSPONDIN MOTIFS PROTEASE"/>
    <property type="match status" value="1"/>
</dbReference>
<feature type="region of interest" description="Disordered" evidence="2">
    <location>
        <begin position="696"/>
        <end position="730"/>
    </location>
</feature>
<feature type="compositionally biased region" description="Basic residues" evidence="2">
    <location>
        <begin position="939"/>
        <end position="955"/>
    </location>
</feature>
<dbReference type="Gene3D" id="3.40.1620.60">
    <property type="match status" value="1"/>
</dbReference>
<evidence type="ECO:0000256" key="2">
    <source>
        <dbReference type="SAM" id="MobiDB-lite"/>
    </source>
</evidence>
<sequence length="1141" mass="128921">MTLITYYLISKRVFFQVLGEEDVLSEEELQLVFGRRETVPKYNLVVPRVSGDGWHPRRSARSAPEAPTLKFDALGRSFNFKLQRNTELISPEFVFMQRNGDEADIMDLDERNYEMYYQGVDDTGDSNIAVELSNNIRGVITSASDQYVIQALPETVTRRRRSIEPERERDDDALPTHIVYRRESHDEECPSESHSRRRRSFISDTEEISRMEAQQEESRAALGAREGRRSYYDSFEHVVDEQLRSEWHRDNRYGPEGHEDTRARGFRGEDLYIETAVFVDKDLYRHMQDNFPRDTEDQVLKVVLAMVNAVQLLYNDDTLGHRIKFVLKRLEILYKDPTDLHRPYDIDNLLTNFCSWQRKENPPRDSDPLHWDHALILTGLDVFTINSKGRVNSQVVGLAPVAGMCTPSSSCTANEGRHFESVYVVAHEIGHNLGMRHDGLQAGNNCDPGRYLMSPTLGSGKITWSSCSKRYLDDFLSTPQAECLRDSARPLRDPLNHEQYSPPGQRFSADQQCMLKHGVGSIHAASQPLADICQDLHCLSTEIPTPGHRILLSKEPPAATESVDGVLSSGSTGLSLSERRCRTCHGEYRYRVCSAVQKCSAGRRRTVQDFADDTCRDTARNSAFLTGLAARVPARGPSQCEVQCETSGKGERSSGRSFPDGTVCASPSRLPSYCVAGVCTVEFRCEADALYGADPLTCRPDMAPPTPPPPRTSHANTRRTPRPLDTPRPSLLQDTARLACGARGFLRLRVVLAKGIQLVSRDCRSHRCTGINRNIQICNPSNSGCERIQSTFEYASEVCRRYMTEVDQLSGIGMQLSSTKDDPDRACTVACQDARLNYRFYRVNGGDGWFPFGTDCARGTAGRSAYCLNGKCLDFSNEGTPLRNTIFTEYERQRSLDMEPIERAYPLEVNPYHEDFRQPFYQESSPQQTYQWQTQHVQQPHRPRQSTWFRGRRKRDVTSSSHPISSTISDQLLMSLVDELNSTLMSKETSSKVTPDSIDFQNPLFVGEQVTENNTFTLNPNSFELKPFNPSNLTSEGGVDEEVQFDALQEYRWRLRVSPCSVSCGKGVEEVLLLCVQRDREDLPVADRRCAHLSPPASVGFRPCWREEPCPRRPPDEGLSASPVGRWVLGLLEGIVDTRGL</sequence>
<feature type="region of interest" description="Disordered" evidence="2">
    <location>
        <begin position="936"/>
        <end position="964"/>
    </location>
</feature>
<dbReference type="SUPFAM" id="SSF55486">
    <property type="entry name" value="Metalloproteases ('zincins'), catalytic domain"/>
    <property type="match status" value="1"/>
</dbReference>
<keyword evidence="4" id="KW-0401">Integrin</keyword>
<evidence type="ECO:0000313" key="5">
    <source>
        <dbReference type="Proteomes" id="UP000283509"/>
    </source>
</evidence>
<feature type="active site" evidence="1">
    <location>
        <position position="428"/>
    </location>
</feature>
<gene>
    <name evidence="4" type="ORF">C7M84_018383</name>
</gene>
<name>A0A423SHS4_PENVA</name>
<dbReference type="STRING" id="6689.A0A423SHS4"/>
<dbReference type="PROSITE" id="PS50215">
    <property type="entry name" value="ADAM_MEPRO"/>
    <property type="match status" value="1"/>
</dbReference>
<comment type="caution">
    <text evidence="4">The sequence shown here is derived from an EMBL/GenBank/DDBJ whole genome shotgun (WGS) entry which is preliminary data.</text>
</comment>
<dbReference type="GO" id="GO:0031012">
    <property type="term" value="C:extracellular matrix"/>
    <property type="evidence" value="ECO:0007669"/>
    <property type="project" value="TreeGrafter"/>
</dbReference>
<keyword evidence="1" id="KW-0862">Zinc</keyword>
<dbReference type="AlphaFoldDB" id="A0A423SHS4"/>
<feature type="binding site" evidence="1">
    <location>
        <position position="431"/>
    </location>
    <ligand>
        <name>Zn(2+)</name>
        <dbReference type="ChEBI" id="CHEBI:29105"/>
        <note>catalytic</note>
    </ligand>
</feature>
<proteinExistence type="predicted"/>
<dbReference type="CDD" id="cd04273">
    <property type="entry name" value="ZnMc_ADAMTS_like"/>
    <property type="match status" value="1"/>
</dbReference>
<dbReference type="PANTHER" id="PTHR13723:SF275">
    <property type="entry name" value="STALL, ISOFORM C"/>
    <property type="match status" value="1"/>
</dbReference>
<protein>
    <submittedName>
        <fullName evidence="4">A disintegrin and metalloproteinase with thrombospondin motifs 18</fullName>
    </submittedName>
</protein>
<dbReference type="EMBL" id="QCYY01003392">
    <property type="protein sequence ID" value="ROT63715.1"/>
    <property type="molecule type" value="Genomic_DNA"/>
</dbReference>
<accession>A0A423SHS4</accession>
<dbReference type="InterPro" id="IPR001590">
    <property type="entry name" value="Peptidase_M12B"/>
</dbReference>
<keyword evidence="5" id="KW-1185">Reference proteome</keyword>
<dbReference type="GO" id="GO:0004222">
    <property type="term" value="F:metalloendopeptidase activity"/>
    <property type="evidence" value="ECO:0007669"/>
    <property type="project" value="InterPro"/>
</dbReference>
<reference evidence="4 5" key="1">
    <citation type="submission" date="2018-04" db="EMBL/GenBank/DDBJ databases">
        <authorList>
            <person name="Zhang X."/>
            <person name="Yuan J."/>
            <person name="Li F."/>
            <person name="Xiang J."/>
        </authorList>
    </citation>
    <scope>NUCLEOTIDE SEQUENCE [LARGE SCALE GENOMIC DNA]</scope>
    <source>
        <tissue evidence="4">Muscle</tissue>
    </source>
</reference>
<evidence type="ECO:0000259" key="3">
    <source>
        <dbReference type="PROSITE" id="PS50215"/>
    </source>
</evidence>
<evidence type="ECO:0000256" key="1">
    <source>
        <dbReference type="PROSITE-ProRule" id="PRU00276"/>
    </source>
</evidence>
<evidence type="ECO:0000313" key="4">
    <source>
        <dbReference type="EMBL" id="ROT63715.1"/>
    </source>
</evidence>
<dbReference type="GO" id="GO:0046872">
    <property type="term" value="F:metal ion binding"/>
    <property type="evidence" value="ECO:0007669"/>
    <property type="project" value="UniProtKB-KW"/>
</dbReference>
<dbReference type="GO" id="GO:0006508">
    <property type="term" value="P:proteolysis"/>
    <property type="evidence" value="ECO:0007669"/>
    <property type="project" value="InterPro"/>
</dbReference>
<keyword evidence="1" id="KW-0479">Metal-binding</keyword>
<reference evidence="4 5" key="2">
    <citation type="submission" date="2019-01" db="EMBL/GenBank/DDBJ databases">
        <title>The decoding of complex shrimp genome reveals the adaptation for benthos swimmer, frequently molting mechanism and breeding impact on genome.</title>
        <authorList>
            <person name="Sun Y."/>
            <person name="Gao Y."/>
            <person name="Yu Y."/>
        </authorList>
    </citation>
    <scope>NUCLEOTIDE SEQUENCE [LARGE SCALE GENOMIC DNA]</scope>
    <source>
        <tissue evidence="4">Muscle</tissue>
    </source>
</reference>